<comment type="caution">
    <text evidence="1">The sequence shown here is derived from an EMBL/GenBank/DDBJ whole genome shotgun (WGS) entry which is preliminary data.</text>
</comment>
<evidence type="ECO:0000313" key="1">
    <source>
        <dbReference type="EMBL" id="MDR7210519.1"/>
    </source>
</evidence>
<dbReference type="RefSeq" id="WP_310281617.1">
    <property type="nucleotide sequence ID" value="NZ_JAVDWQ010000007.1"/>
</dbReference>
<dbReference type="EMBL" id="JAVDWQ010000007">
    <property type="protein sequence ID" value="MDR7210519.1"/>
    <property type="molecule type" value="Genomic_DNA"/>
</dbReference>
<organism evidence="1 2">
    <name type="scientific">Flavobacterium piscis</name>
    <dbReference type="NCBI Taxonomy" id="1114874"/>
    <lineage>
        <taxon>Bacteria</taxon>
        <taxon>Pseudomonadati</taxon>
        <taxon>Bacteroidota</taxon>
        <taxon>Flavobacteriia</taxon>
        <taxon>Flavobacteriales</taxon>
        <taxon>Flavobacteriaceae</taxon>
        <taxon>Flavobacterium</taxon>
    </lineage>
</organism>
<proteinExistence type="predicted"/>
<evidence type="ECO:0000313" key="2">
    <source>
        <dbReference type="Proteomes" id="UP001269081"/>
    </source>
</evidence>
<gene>
    <name evidence="1" type="ORF">J2W48_002460</name>
</gene>
<sequence>MKTTLFILYFLLFGFIGYSQDKDSRIVTKIIEIDLSDPNLNSIKMCNDVGCKPVKKRNWLSAKCSEMIAVKLINGNPFKYTYKIDTNDISFFNEKAEMDASSDNASAKAKAAKAANKKMGVAPDSITIGKIVLDNENLDYNLDLLNTDVDNFYKTLKQKNTFVGTDYANRQGLRNRAEGYLAEVFLLLINLEEQRTETNYFSTKESLLATKEKAIQSIQTIVHLLYTIDLEVYNLPIDVQGKNIDAVEFKLRRFYKDTDKEDLSFASKPYNVWIKNGLKIDVSAGIFFTSLYDSQYDKRDDPETAGNKIITLKNSGDYDIAFGSTINTYVRMNSWIVPTLNFGAVITQNEKLQILLGGGAILGKQERIIFSTGISMGKVDRIADGYQVGGSYNLGDSGTIPTQSQFKFGHFFGITYNLSKVKKISLDKGIEEN</sequence>
<accession>A0ABU1Y8H6</accession>
<keyword evidence="2" id="KW-1185">Reference proteome</keyword>
<name>A0ABU1Y8H6_9FLAO</name>
<dbReference type="Proteomes" id="UP001269081">
    <property type="component" value="Unassembled WGS sequence"/>
</dbReference>
<reference evidence="1 2" key="1">
    <citation type="submission" date="2023-07" db="EMBL/GenBank/DDBJ databases">
        <title>Sorghum-associated microbial communities from plants grown in Nebraska, USA.</title>
        <authorList>
            <person name="Schachtman D."/>
        </authorList>
    </citation>
    <scope>NUCLEOTIDE SEQUENCE [LARGE SCALE GENOMIC DNA]</scope>
    <source>
        <strain evidence="1 2">4129</strain>
    </source>
</reference>
<protein>
    <submittedName>
        <fullName evidence="1">Uncharacterized protein</fullName>
    </submittedName>
</protein>